<accession>A0A812SRW3</accession>
<sequence>VTWAYNNRTLASSYAVWTVLSNEFFRSVQDLHQSLLAEFEQAMANATSTTTASSSTTTSAPEDAKEERHASSTMMLTGNNVKGDAGHAEVNSMLPRIFFGTSSGFGVFFIYNNHASEMRQLKVLTVEDVNIQARSLGVDPETGKTGLLDSGASHAYRAGTQEEIRAADRVRVQLANGDYVTLAQNKAGTLLATTSTTEDSAAPIVPLGSLVQDLNCELAWSKKRGLEITHPVHGTVRPRVIGKCPLIGETQALQLIKELEDKRVEDLQRTTAAMQRALWLWDQDADWSKHLHAFLKSGERAQQLKAIDAEDSPFTTLSSFTKGAMAEDLVLNNRAGWKCLQALPVSRRRRKLLMASEWVVNLFAGPSDGTVEMKVLEDGCVLVEVDILRSRAFDLRRPMGAYRAIMWAAATGRVKGVMASPPMRSEDDEGLVGKAMWCSLVAKAARGYYEESPAFVMFEGARFVSYMSNKERYPQPTGLQQAWRLFVETMCLEEQYGTVVTNLDYDQGEMTTSSSSGRWTEEFKNSTTHAVTKWMWNPETRQRAKWMAKMDAGSFLSSLSNKELEQWRVHVKNNHLPYNRRCRTCVESSGTGRRHMKIKAPSAYCMSMDICGPFRVKGKDPDHADYRFALVVAYVIPRLYQRSAEFPGEGDAHGSVVTDHTVQIEGGGFVPEVAEDDGVGLGPLQGWVEGDLLDPGAEEPVREDRSLPAGMTNEEFQQVFNEVEGIEGYQVMYAAHPLRSRTTRDVLAAVQDVYLRFRAQGFPINRVHADRARELRSDPLRRWLMDRGTYVTYTEGQSPQANGRAEAAVKYAKTQTKRLLKTGNFAPRLWPMAMRYAMWAQSQKQVYPHKALIPFGTRVHVKKKVYGVGGKFDLQSKWGQGFYMGPSADVNDGSVVMMDKGTFITTCHMRPGLVDADKEVELEDYHAIVPLPHKRLRRKSTLNPADYEGLELQPLRQEPEEAEEADLYDPNHPAEEFARAVLFEDVILRDYVETLANLLPSGGAKPKRFGEQHKDELVWSSGAYVFSGIVGVAGSTSLFPRTTKVFCEYLRTQCPEARFNSIAVFKNIQAKRHKDAHNVGRNVAVPLSDFKGTDIIVSRGGERVVLKVSDGPQFFDPHEEHETTPCSEGTSWVLVGYSIRDSEKLKDDDVKYLESLGFTWEPHRAREQLDASAVNPRLAGLRKAEVKDKSSSSNDLETMDVAKSDLDLVIQDLEERAVRLRELLEEEEIMAEQATRLGQGVREELADTRDYVCKYLDDVHRQLMQFQRLREGVFLRSARQVAEEDSAIDYEKLLEELEGDLDIVHTVPLDQVKTVLQRWEKAIEKEVGALFSSGTLTKISYDEAKALEKRGDLRIIPSKCVFTLKPPNAKGEKCRRKCRLVICGNYITKEGAEDQASLYAAGTSTDALRLALAVASSRLWLAAIADITSAFLLAEWPPGMPKYAIMQPRVIRDSGDYGSELWLVQRPLYGLRESPVIWSEFRNMKLKQLQIMHQGRRLRLFQAVSESELWFLRDELTNELYGLLVVYVDDLMYLAEKTVIEEFHKAIRALWPTSALEWIDDTKAVRYLGVEIKQDPSSRAFSISQQAYIAELLRAHNMQNAAHTQLPMPREWLENLELGKDDEPSFTEADLRQGQRVVGEALWLATKTRPDILYTVNAMASHVARRPLQIARIGERLLAYLAGTADMALVLRPPGAEERSTMTCFTDASFAPFGSRSYGATVVLYGQAAVAWKAGKQSFVTMSTMEAELYAAAQGYVLLESVASILKVRASYIREAVEAGRLTVKHTPGDDQLADLATKLVTKDRLWKLLDLWGFVGGKLARTVDAIKMKMMLFVMMIVSMVRPSAGASTEQKEAIQVSGMDELLIVTGLVCVSAIVFWEVLKMVIK</sequence>
<feature type="non-terminal residue" evidence="5">
    <location>
        <position position="1887"/>
    </location>
</feature>
<proteinExistence type="predicted"/>
<dbReference type="InterPro" id="IPR012337">
    <property type="entry name" value="RNaseH-like_sf"/>
</dbReference>
<feature type="transmembrane region" description="Helical" evidence="3">
    <location>
        <begin position="1864"/>
        <end position="1882"/>
    </location>
</feature>
<evidence type="ECO:0000256" key="2">
    <source>
        <dbReference type="SAM" id="MobiDB-lite"/>
    </source>
</evidence>
<keyword evidence="6" id="KW-1185">Reference proteome</keyword>
<keyword evidence="3" id="KW-0472">Membrane</keyword>
<keyword evidence="3" id="KW-1133">Transmembrane helix</keyword>
<protein>
    <submittedName>
        <fullName evidence="5">RE1 protein</fullName>
    </submittedName>
</protein>
<dbReference type="Proteomes" id="UP000601435">
    <property type="component" value="Unassembled WGS sequence"/>
</dbReference>
<dbReference type="OrthoDB" id="434119at2759"/>
<keyword evidence="3" id="KW-0812">Transmembrane</keyword>
<feature type="region of interest" description="Disordered" evidence="2">
    <location>
        <begin position="47"/>
        <end position="71"/>
    </location>
</feature>
<dbReference type="InterPro" id="IPR001584">
    <property type="entry name" value="Integrase_cat-core"/>
</dbReference>
<evidence type="ECO:0000313" key="6">
    <source>
        <dbReference type="Proteomes" id="UP000601435"/>
    </source>
</evidence>
<evidence type="ECO:0000313" key="5">
    <source>
        <dbReference type="EMBL" id="CAE7488319.1"/>
    </source>
</evidence>
<evidence type="ECO:0000256" key="1">
    <source>
        <dbReference type="SAM" id="Coils"/>
    </source>
</evidence>
<reference evidence="5" key="1">
    <citation type="submission" date="2021-02" db="EMBL/GenBank/DDBJ databases">
        <authorList>
            <person name="Dougan E. K."/>
            <person name="Rhodes N."/>
            <person name="Thang M."/>
            <person name="Chan C."/>
        </authorList>
    </citation>
    <scope>NUCLEOTIDE SEQUENCE</scope>
</reference>
<dbReference type="CDD" id="cd09272">
    <property type="entry name" value="RNase_HI_RT_Ty1"/>
    <property type="match status" value="1"/>
</dbReference>
<gene>
    <name evidence="5" type="primary">RE1</name>
    <name evidence="5" type="ORF">SNEC2469_LOCUS13886</name>
</gene>
<feature type="compositionally biased region" description="Low complexity" evidence="2">
    <location>
        <begin position="47"/>
        <end position="60"/>
    </location>
</feature>
<comment type="caution">
    <text evidence="5">The sequence shown here is derived from an EMBL/GenBank/DDBJ whole genome shotgun (WGS) entry which is preliminary data.</text>
</comment>
<feature type="domain" description="Integrase catalytic" evidence="4">
    <location>
        <begin position="691"/>
        <end position="862"/>
    </location>
</feature>
<feature type="coiled-coil region" evidence="1">
    <location>
        <begin position="1203"/>
        <end position="1237"/>
    </location>
</feature>
<name>A0A812SRW3_9DINO</name>
<organism evidence="5 6">
    <name type="scientific">Symbiodinium necroappetens</name>
    <dbReference type="NCBI Taxonomy" id="1628268"/>
    <lineage>
        <taxon>Eukaryota</taxon>
        <taxon>Sar</taxon>
        <taxon>Alveolata</taxon>
        <taxon>Dinophyceae</taxon>
        <taxon>Suessiales</taxon>
        <taxon>Symbiodiniaceae</taxon>
        <taxon>Symbiodinium</taxon>
    </lineage>
</organism>
<dbReference type="InterPro" id="IPR036397">
    <property type="entry name" value="RNaseH_sf"/>
</dbReference>
<dbReference type="Pfam" id="PF07727">
    <property type="entry name" value="RVT_2"/>
    <property type="match status" value="1"/>
</dbReference>
<dbReference type="PROSITE" id="PS50994">
    <property type="entry name" value="INTEGRASE"/>
    <property type="match status" value="1"/>
</dbReference>
<evidence type="ECO:0000259" key="4">
    <source>
        <dbReference type="PROSITE" id="PS50994"/>
    </source>
</evidence>
<dbReference type="EMBL" id="CAJNJA010022199">
    <property type="protein sequence ID" value="CAE7488319.1"/>
    <property type="molecule type" value="Genomic_DNA"/>
</dbReference>
<dbReference type="Gene3D" id="3.30.420.10">
    <property type="entry name" value="Ribonuclease H-like superfamily/Ribonuclease H"/>
    <property type="match status" value="1"/>
</dbReference>
<dbReference type="GO" id="GO:0003676">
    <property type="term" value="F:nucleic acid binding"/>
    <property type="evidence" value="ECO:0007669"/>
    <property type="project" value="InterPro"/>
</dbReference>
<dbReference type="InterPro" id="IPR013103">
    <property type="entry name" value="RVT_2"/>
</dbReference>
<evidence type="ECO:0000256" key="3">
    <source>
        <dbReference type="SAM" id="Phobius"/>
    </source>
</evidence>
<keyword evidence="1" id="KW-0175">Coiled coil</keyword>
<dbReference type="GO" id="GO:0015074">
    <property type="term" value="P:DNA integration"/>
    <property type="evidence" value="ECO:0007669"/>
    <property type="project" value="InterPro"/>
</dbReference>
<dbReference type="SUPFAM" id="SSF53098">
    <property type="entry name" value="Ribonuclease H-like"/>
    <property type="match status" value="1"/>
</dbReference>